<reference evidence="4 5" key="1">
    <citation type="submission" date="2023-01" db="EMBL/GenBank/DDBJ databases">
        <title>Analysis of 21 Apiospora genomes using comparative genomics revels a genus with tremendous synthesis potential of carbohydrate active enzymes and secondary metabolites.</title>
        <authorList>
            <person name="Sorensen T."/>
        </authorList>
    </citation>
    <scope>NUCLEOTIDE SEQUENCE [LARGE SCALE GENOMIC DNA]</scope>
    <source>
        <strain evidence="4 5">CBS 135458</strain>
    </source>
</reference>
<evidence type="ECO:0000313" key="4">
    <source>
        <dbReference type="EMBL" id="KAK8042798.1"/>
    </source>
</evidence>
<protein>
    <recommendedName>
        <fullName evidence="3">Pentatricopeptide repeat-containing protein-mitochondrial domain-containing protein</fullName>
    </recommendedName>
</protein>
<dbReference type="Pfam" id="PF23276">
    <property type="entry name" value="TPR_24"/>
    <property type="match status" value="1"/>
</dbReference>
<accession>A0ABR1TAR2</accession>
<proteinExistence type="predicted"/>
<name>A0ABR1TAR2_9PEZI</name>
<sequence length="652" mass="73383">MPGQRIVMDGLWRCLCPSLDAKALSRALQQPVVLPSRTSTFLNRAHCAPAAPACTRSYSAVTPPIALKKASKYLQNENRVHPKPKELVRYPNKRRTQAQDAYERYFRRMAKRLPNIPPSLLTGNTPPESELDLIDTSTLLASLQELLRAQWQYHTVVAIIQHLVAKRGMKPDAFLYECLIKVNVDPKYGSAQIVENLLKEMESIGCLPTSAVYHGVLEVLAVHPDYVLRTKVLRAMKQGWIEPTPQGLAAVTVGLLRDGQYEMALERLEQMNAGVTTVPSWLYDIFIHTFTEMGMHEEALMIVQRRLRYPDSGVTDNMWYALLEAFGRDSYYDGVIYIWERKVAPAILAPSDGLVFDVMNTASRHGDASLVTEALQTLSKRGKKLELHHFEPLLEIHAREHDLKKAFLTLGLMVKAGLQPDSSSTREMYAVLRDSAEKTDEALRILLEIGINDEIPVAAFNVVLEAKLQHEGFKSGLDTYRSIRRICASPPNLATFHLLLSHCTLLKSMQFLLAEMEGFSVKPDSYVYNRTVLICTLNPQYEHAFRYLDRAKSSAIEGEVGDWWMDHDTALALIRRCIIAEDSRVQGLIETCKERGMDTIESDVRDLVLRLQQRQGPENEQLQEPGMEEPAAEAVLPVSPATPEPEAQGSSN</sequence>
<gene>
    <name evidence="4" type="ORF">PG994_013281</name>
</gene>
<evidence type="ECO:0000256" key="1">
    <source>
        <dbReference type="ARBA" id="ARBA00022737"/>
    </source>
</evidence>
<dbReference type="GeneID" id="92097753"/>
<dbReference type="EMBL" id="JAQQWL010000013">
    <property type="protein sequence ID" value="KAK8042798.1"/>
    <property type="molecule type" value="Genomic_DNA"/>
</dbReference>
<keyword evidence="1" id="KW-0677">Repeat</keyword>
<dbReference type="PANTHER" id="PTHR47447">
    <property type="entry name" value="OS03G0856100 PROTEIN"/>
    <property type="match status" value="1"/>
</dbReference>
<evidence type="ECO:0000256" key="2">
    <source>
        <dbReference type="SAM" id="MobiDB-lite"/>
    </source>
</evidence>
<dbReference type="Proteomes" id="UP001480595">
    <property type="component" value="Unassembled WGS sequence"/>
</dbReference>
<dbReference type="Gene3D" id="1.25.40.10">
    <property type="entry name" value="Tetratricopeptide repeat domain"/>
    <property type="match status" value="3"/>
</dbReference>
<evidence type="ECO:0000313" key="5">
    <source>
        <dbReference type="Proteomes" id="UP001480595"/>
    </source>
</evidence>
<dbReference type="PANTHER" id="PTHR47447:SF17">
    <property type="entry name" value="OS12G0638900 PROTEIN"/>
    <property type="match status" value="1"/>
</dbReference>
<feature type="region of interest" description="Disordered" evidence="2">
    <location>
        <begin position="613"/>
        <end position="652"/>
    </location>
</feature>
<keyword evidence="5" id="KW-1185">Reference proteome</keyword>
<comment type="caution">
    <text evidence="4">The sequence shown here is derived from an EMBL/GenBank/DDBJ whole genome shotgun (WGS) entry which is preliminary data.</text>
</comment>
<organism evidence="4 5">
    <name type="scientific">Apiospora phragmitis</name>
    <dbReference type="NCBI Taxonomy" id="2905665"/>
    <lineage>
        <taxon>Eukaryota</taxon>
        <taxon>Fungi</taxon>
        <taxon>Dikarya</taxon>
        <taxon>Ascomycota</taxon>
        <taxon>Pezizomycotina</taxon>
        <taxon>Sordariomycetes</taxon>
        <taxon>Xylariomycetidae</taxon>
        <taxon>Amphisphaeriales</taxon>
        <taxon>Apiosporaceae</taxon>
        <taxon>Apiospora</taxon>
    </lineage>
</organism>
<dbReference type="InterPro" id="IPR011990">
    <property type="entry name" value="TPR-like_helical_dom_sf"/>
</dbReference>
<evidence type="ECO:0000259" key="3">
    <source>
        <dbReference type="Pfam" id="PF23276"/>
    </source>
</evidence>
<dbReference type="RefSeq" id="XP_066709651.1">
    <property type="nucleotide sequence ID" value="XM_066864690.1"/>
</dbReference>
<feature type="domain" description="Pentatricopeptide repeat-containing protein-mitochondrial" evidence="3">
    <location>
        <begin position="352"/>
        <end position="483"/>
    </location>
</feature>
<feature type="compositionally biased region" description="Polar residues" evidence="2">
    <location>
        <begin position="613"/>
        <end position="622"/>
    </location>
</feature>
<dbReference type="InterPro" id="IPR057027">
    <property type="entry name" value="TPR_mt"/>
</dbReference>